<dbReference type="Proteomes" id="UP000320672">
    <property type="component" value="Chromosome"/>
</dbReference>
<keyword evidence="3" id="KW-1185">Reference proteome</keyword>
<dbReference type="EMBL" id="CP036262">
    <property type="protein sequence ID" value="QDS96131.1"/>
    <property type="molecule type" value="Genomic_DNA"/>
</dbReference>
<dbReference type="KEGG" id="rml:FF011L_49380"/>
<dbReference type="AlphaFoldDB" id="A0A517MMN0"/>
<reference evidence="2 3" key="1">
    <citation type="submission" date="2019-02" db="EMBL/GenBank/DDBJ databases">
        <title>Deep-cultivation of Planctomycetes and their phenomic and genomic characterization uncovers novel biology.</title>
        <authorList>
            <person name="Wiegand S."/>
            <person name="Jogler M."/>
            <person name="Boedeker C."/>
            <person name="Pinto D."/>
            <person name="Vollmers J."/>
            <person name="Rivas-Marin E."/>
            <person name="Kohn T."/>
            <person name="Peeters S.H."/>
            <person name="Heuer A."/>
            <person name="Rast P."/>
            <person name="Oberbeckmann S."/>
            <person name="Bunk B."/>
            <person name="Jeske O."/>
            <person name="Meyerdierks A."/>
            <person name="Storesund J.E."/>
            <person name="Kallscheuer N."/>
            <person name="Luecker S."/>
            <person name="Lage O.M."/>
            <person name="Pohl T."/>
            <person name="Merkel B.J."/>
            <person name="Hornburger P."/>
            <person name="Mueller R.-W."/>
            <person name="Bruemmer F."/>
            <person name="Labrenz M."/>
            <person name="Spormann A.M."/>
            <person name="Op den Camp H."/>
            <person name="Overmann J."/>
            <person name="Amann R."/>
            <person name="Jetten M.S.M."/>
            <person name="Mascher T."/>
            <person name="Medema M.H."/>
            <person name="Devos D.P."/>
            <person name="Kaster A.-K."/>
            <person name="Ovreas L."/>
            <person name="Rohde M."/>
            <person name="Galperin M.Y."/>
            <person name="Jogler C."/>
        </authorList>
    </citation>
    <scope>NUCLEOTIDE SEQUENCE [LARGE SCALE GENOMIC DNA]</scope>
    <source>
        <strain evidence="2 3">FF011L</strain>
    </source>
</reference>
<protein>
    <submittedName>
        <fullName evidence="2">Uncharacterized protein</fullName>
    </submittedName>
</protein>
<gene>
    <name evidence="2" type="ORF">FF011L_49380</name>
</gene>
<feature type="transmembrane region" description="Helical" evidence="1">
    <location>
        <begin position="78"/>
        <end position="97"/>
    </location>
</feature>
<keyword evidence="1" id="KW-0472">Membrane</keyword>
<evidence type="ECO:0000313" key="2">
    <source>
        <dbReference type="EMBL" id="QDS96131.1"/>
    </source>
</evidence>
<name>A0A517MMN0_9BACT</name>
<evidence type="ECO:0000256" key="1">
    <source>
        <dbReference type="SAM" id="Phobius"/>
    </source>
</evidence>
<dbReference type="RefSeq" id="WP_145354316.1">
    <property type="nucleotide sequence ID" value="NZ_CP036262.1"/>
</dbReference>
<evidence type="ECO:0000313" key="3">
    <source>
        <dbReference type="Proteomes" id="UP000320672"/>
    </source>
</evidence>
<sequence>MDTSSRTSSLNRVTVTQKLMLRFYVGHWLLVIRRVSKESDKITFFLAYQAVDLTEPAESVSPFARDAKFIADGFRAKWFLFVSAGLVLVGTTTGSYFNACPHSILLRQPRIA</sequence>
<keyword evidence="1" id="KW-0812">Transmembrane</keyword>
<organism evidence="2 3">
    <name type="scientific">Roseimaritima multifibrata</name>
    <dbReference type="NCBI Taxonomy" id="1930274"/>
    <lineage>
        <taxon>Bacteria</taxon>
        <taxon>Pseudomonadati</taxon>
        <taxon>Planctomycetota</taxon>
        <taxon>Planctomycetia</taxon>
        <taxon>Pirellulales</taxon>
        <taxon>Pirellulaceae</taxon>
        <taxon>Roseimaritima</taxon>
    </lineage>
</organism>
<keyword evidence="1" id="KW-1133">Transmembrane helix</keyword>
<accession>A0A517MMN0</accession>
<proteinExistence type="predicted"/>